<dbReference type="Pfam" id="PF19086">
    <property type="entry name" value="Terpene_syn_C_2"/>
    <property type="match status" value="1"/>
</dbReference>
<evidence type="ECO:0000313" key="3">
    <source>
        <dbReference type="EMBL" id="OEV11050.1"/>
    </source>
</evidence>
<evidence type="ECO:0000256" key="1">
    <source>
        <dbReference type="ARBA" id="ARBA00023239"/>
    </source>
</evidence>
<keyword evidence="2" id="KW-0479">Metal-binding</keyword>
<evidence type="ECO:0000256" key="2">
    <source>
        <dbReference type="RuleBase" id="RU366034"/>
    </source>
</evidence>
<evidence type="ECO:0000313" key="4">
    <source>
        <dbReference type="Proteomes" id="UP000176005"/>
    </source>
</evidence>
<keyword evidence="1 2" id="KW-0456">Lyase</keyword>
<comment type="similarity">
    <text evidence="2">Belongs to the terpene synthase family.</text>
</comment>
<sequence length="355" mass="39684">MPSAPRARQQLSRPTFYCPIPSRTHPQCAAFDASAMEWLQQQQLADPELLRWLTQADLGELTGRTMPYGDTEALHVVARLHAVLFALDDGLCDEDEEAADPARLTRETGRILAALDAPHAAWREDASAYARALREIREQLATRMTGSQMRRWIEGMRTYLTSLPWEAECRRGATLPCLADYLAMWMRAIGMAPSTALLPAVGGYVVPDDDLDRSGVQALTEMTHVLVALDNDLYSRHKEVSRVGDTLNIVDVLAREYGLGLAEAQHEAVRQRDAVMVQFLRLQETVEPQAGPELRCYVRDLGAFVSGHLEWARNSPRYDRDGHHRGDWWRPHPAVGSRAAPEVSIAGWWQGLAAA</sequence>
<dbReference type="RefSeq" id="WP_070017352.1">
    <property type="nucleotide sequence ID" value="NZ_LJGW01000252.1"/>
</dbReference>
<keyword evidence="4" id="KW-1185">Reference proteome</keyword>
<dbReference type="Gene3D" id="1.10.600.10">
    <property type="entry name" value="Farnesyl Diphosphate Synthase"/>
    <property type="match status" value="1"/>
</dbReference>
<comment type="cofactor">
    <cofactor evidence="2">
        <name>Mg(2+)</name>
        <dbReference type="ChEBI" id="CHEBI:18420"/>
    </cofactor>
</comment>
<dbReference type="EMBL" id="LJGW01000252">
    <property type="protein sequence ID" value="OEV11050.1"/>
    <property type="molecule type" value="Genomic_DNA"/>
</dbReference>
<comment type="caution">
    <text evidence="3">The sequence shown here is derived from an EMBL/GenBank/DDBJ whole genome shotgun (WGS) entry which is preliminary data.</text>
</comment>
<keyword evidence="2" id="KW-0460">Magnesium</keyword>
<dbReference type="PATRIC" id="fig|518642.10.peg.2212"/>
<dbReference type="GO" id="GO:0046872">
    <property type="term" value="F:metal ion binding"/>
    <property type="evidence" value="ECO:0007669"/>
    <property type="project" value="UniProtKB-KW"/>
</dbReference>
<protein>
    <recommendedName>
        <fullName evidence="2">Terpene synthase</fullName>
        <ecNumber evidence="2">4.2.3.-</ecNumber>
    </recommendedName>
</protein>
<dbReference type="GO" id="GO:0010333">
    <property type="term" value="F:terpene synthase activity"/>
    <property type="evidence" value="ECO:0007669"/>
    <property type="project" value="InterPro"/>
</dbReference>
<gene>
    <name evidence="3" type="ORF">AN218_14765</name>
</gene>
<name>A0A1E7L4D8_9ACTN</name>
<dbReference type="PANTHER" id="PTHR35201">
    <property type="entry name" value="TERPENE SYNTHASE"/>
    <property type="match status" value="1"/>
</dbReference>
<accession>A0A1E7L4D8</accession>
<dbReference type="AlphaFoldDB" id="A0A1E7L4D8"/>
<dbReference type="InterPro" id="IPR034686">
    <property type="entry name" value="Terpene_cyclase-like_2"/>
</dbReference>
<dbReference type="Proteomes" id="UP000176005">
    <property type="component" value="Unassembled WGS sequence"/>
</dbReference>
<reference evidence="3 4" key="1">
    <citation type="journal article" date="2016" name="Front. Microbiol.">
        <title>Comparative Genomics Analysis of Streptomyces Species Reveals Their Adaptation to the Marine Environment and Their Diversity at the Genomic Level.</title>
        <authorList>
            <person name="Tian X."/>
            <person name="Zhang Z."/>
            <person name="Yang T."/>
            <person name="Chen M."/>
            <person name="Li J."/>
            <person name="Chen F."/>
            <person name="Yang J."/>
            <person name="Li W."/>
            <person name="Zhang B."/>
            <person name="Zhang Z."/>
            <person name="Wu J."/>
            <person name="Zhang C."/>
            <person name="Long L."/>
            <person name="Xiao J."/>
        </authorList>
    </citation>
    <scope>NUCLEOTIDE SEQUENCE [LARGE SCALE GENOMIC DNA]</scope>
    <source>
        <strain evidence="3 4">SCSIO 10429</strain>
    </source>
</reference>
<dbReference type="SUPFAM" id="SSF48576">
    <property type="entry name" value="Terpenoid synthases"/>
    <property type="match status" value="1"/>
</dbReference>
<proteinExistence type="inferred from homology"/>
<dbReference type="InterPro" id="IPR008949">
    <property type="entry name" value="Isoprenoid_synthase_dom_sf"/>
</dbReference>
<dbReference type="EC" id="4.2.3.-" evidence="2"/>
<dbReference type="PANTHER" id="PTHR35201:SF4">
    <property type="entry name" value="BETA-PINACENE SYNTHASE-RELATED"/>
    <property type="match status" value="1"/>
</dbReference>
<organism evidence="3 4">
    <name type="scientific">Streptomyces nanshensis</name>
    <dbReference type="NCBI Taxonomy" id="518642"/>
    <lineage>
        <taxon>Bacteria</taxon>
        <taxon>Bacillati</taxon>
        <taxon>Actinomycetota</taxon>
        <taxon>Actinomycetes</taxon>
        <taxon>Kitasatosporales</taxon>
        <taxon>Streptomycetaceae</taxon>
        <taxon>Streptomyces</taxon>
    </lineage>
</organism>